<dbReference type="Ensembl" id="ENSELUT00000107340.1">
    <property type="protein sequence ID" value="ENSELUP00000095837.1"/>
    <property type="gene ID" value="ENSELUG00000045612.1"/>
</dbReference>
<dbReference type="AlphaFoldDB" id="A0AAY5LAH4"/>
<dbReference type="GO" id="GO:0030889">
    <property type="term" value="P:negative regulation of B cell proliferation"/>
    <property type="evidence" value="ECO:0007669"/>
    <property type="project" value="TreeGrafter"/>
</dbReference>
<feature type="transmembrane region" description="Helical" evidence="2">
    <location>
        <begin position="114"/>
        <end position="139"/>
    </location>
</feature>
<dbReference type="Gene3D" id="4.10.1290.10">
    <property type="entry name" value="Tumor necrosis factor receptor superfamily"/>
    <property type="match status" value="2"/>
</dbReference>
<dbReference type="InterPro" id="IPR015384">
    <property type="entry name" value="TACI_Cys-rich-dom"/>
</dbReference>
<sequence length="284" mass="30768">MGLGCPEGHFWDGLVRVCVTCQMVCQQPHQHYRCTEYCVSQRCKADPGQFYDRLLKKCMRCAVVCGSHPSECEDQCQTQLPALTPTLRITDESVLQKTNTRGGSLPKGLPNSAIMVYSALGLCLALLLLTMSGAMLVLLRARRRGPQPGATRRKQTQGHGDQPEGQQPNKHSQSSEGLFSPSSASSVPSLDCLPGQSLPRGNHVTAAGRSSCPTETCVCVHCFPDLRVPGRWEKQHKPPLTIYHQAVPQALCTPTTPPHCGASPKIICSPSQPSFSDGSPTETH</sequence>
<organism evidence="4 5">
    <name type="scientific">Esox lucius</name>
    <name type="common">Northern pike</name>
    <dbReference type="NCBI Taxonomy" id="8010"/>
    <lineage>
        <taxon>Eukaryota</taxon>
        <taxon>Metazoa</taxon>
        <taxon>Chordata</taxon>
        <taxon>Craniata</taxon>
        <taxon>Vertebrata</taxon>
        <taxon>Euteleostomi</taxon>
        <taxon>Actinopterygii</taxon>
        <taxon>Neopterygii</taxon>
        <taxon>Teleostei</taxon>
        <taxon>Protacanthopterygii</taxon>
        <taxon>Esociformes</taxon>
        <taxon>Esocidae</taxon>
        <taxon>Esox</taxon>
    </lineage>
</organism>
<feature type="domain" description="TACI cysteine-rich" evidence="3">
    <location>
        <begin position="42"/>
        <end position="78"/>
    </location>
</feature>
<keyword evidence="5" id="KW-1185">Reference proteome</keyword>
<evidence type="ECO:0000256" key="2">
    <source>
        <dbReference type="SAM" id="Phobius"/>
    </source>
</evidence>
<feature type="compositionally biased region" description="Basic residues" evidence="1">
    <location>
        <begin position="145"/>
        <end position="156"/>
    </location>
</feature>
<evidence type="ECO:0000313" key="5">
    <source>
        <dbReference type="Proteomes" id="UP000265140"/>
    </source>
</evidence>
<dbReference type="SUPFAM" id="SSF57586">
    <property type="entry name" value="TNF receptor-like"/>
    <property type="match status" value="2"/>
</dbReference>
<feature type="compositionally biased region" description="Polar residues" evidence="1">
    <location>
        <begin position="164"/>
        <end position="177"/>
    </location>
</feature>
<dbReference type="PANTHER" id="PTHR15511:SF2">
    <property type="entry name" value="TUMOR NECROSIS FACTOR RECEPTOR SUPERFAMILY MEMBER 13B"/>
    <property type="match status" value="1"/>
</dbReference>
<keyword evidence="2" id="KW-0472">Membrane</keyword>
<dbReference type="Pfam" id="PF09305">
    <property type="entry name" value="TACI-CRD2"/>
    <property type="match status" value="1"/>
</dbReference>
<dbReference type="GO" id="GO:0002244">
    <property type="term" value="P:hematopoietic progenitor cell differentiation"/>
    <property type="evidence" value="ECO:0007669"/>
    <property type="project" value="TreeGrafter"/>
</dbReference>
<dbReference type="GeneTree" id="ENSGT00990000205845"/>
<reference evidence="4 5" key="1">
    <citation type="submission" date="2020-02" db="EMBL/GenBank/DDBJ databases">
        <title>Esox lucius (northern pike) genome, fEsoLuc1, primary haplotype.</title>
        <authorList>
            <person name="Myers G."/>
            <person name="Karagic N."/>
            <person name="Meyer A."/>
            <person name="Pippel M."/>
            <person name="Reichard M."/>
            <person name="Winkler S."/>
            <person name="Tracey A."/>
            <person name="Sims Y."/>
            <person name="Howe K."/>
            <person name="Rhie A."/>
            <person name="Formenti G."/>
            <person name="Durbin R."/>
            <person name="Fedrigo O."/>
            <person name="Jarvis E.D."/>
        </authorList>
    </citation>
    <scope>NUCLEOTIDE SEQUENCE [LARGE SCALE GENOMIC DNA]</scope>
</reference>
<evidence type="ECO:0000259" key="3">
    <source>
        <dbReference type="Pfam" id="PF09305"/>
    </source>
</evidence>
<feature type="region of interest" description="Disordered" evidence="1">
    <location>
        <begin position="145"/>
        <end position="194"/>
    </location>
</feature>
<reference evidence="4" key="3">
    <citation type="submission" date="2025-09" db="UniProtKB">
        <authorList>
            <consortium name="Ensembl"/>
        </authorList>
    </citation>
    <scope>IDENTIFICATION</scope>
</reference>
<keyword evidence="2" id="KW-0812">Transmembrane</keyword>
<keyword evidence="2" id="KW-1133">Transmembrane helix</keyword>
<evidence type="ECO:0000313" key="4">
    <source>
        <dbReference type="Ensembl" id="ENSELUP00000095837.1"/>
    </source>
</evidence>
<dbReference type="GeneID" id="105006706"/>
<dbReference type="GO" id="GO:0001782">
    <property type="term" value="P:B cell homeostasis"/>
    <property type="evidence" value="ECO:0007669"/>
    <property type="project" value="TreeGrafter"/>
</dbReference>
<evidence type="ECO:0000256" key="1">
    <source>
        <dbReference type="SAM" id="MobiDB-lite"/>
    </source>
</evidence>
<proteinExistence type="predicted"/>
<reference evidence="4" key="2">
    <citation type="submission" date="2025-08" db="UniProtKB">
        <authorList>
            <consortium name="Ensembl"/>
        </authorList>
    </citation>
    <scope>IDENTIFICATION</scope>
</reference>
<dbReference type="InterPro" id="IPR022317">
    <property type="entry name" value="TNFR_13B"/>
</dbReference>
<gene>
    <name evidence="4" type="primary">TNFRSF13B</name>
</gene>
<accession>A0AAY5LAH4</accession>
<feature type="compositionally biased region" description="Low complexity" evidence="1">
    <location>
        <begin position="180"/>
        <end position="189"/>
    </location>
</feature>
<dbReference type="Proteomes" id="UP000265140">
    <property type="component" value="Chromosome 5"/>
</dbReference>
<name>A0AAY5LAH4_ESOLU</name>
<dbReference type="PANTHER" id="PTHR15511">
    <property type="entry name" value="TUMOR NECROSIS FACTOR RECEPTOR SUPERFAMILY MEMBER 13B"/>
    <property type="match status" value="1"/>
</dbReference>
<protein>
    <recommendedName>
        <fullName evidence="3">TACI cysteine-rich domain-containing protein</fullName>
    </recommendedName>
</protein>
<dbReference type="GO" id="GO:0005886">
    <property type="term" value="C:plasma membrane"/>
    <property type="evidence" value="ECO:0007669"/>
    <property type="project" value="InterPro"/>
</dbReference>